<feature type="non-terminal residue" evidence="1">
    <location>
        <position position="98"/>
    </location>
</feature>
<feature type="non-terminal residue" evidence="1">
    <location>
        <position position="1"/>
    </location>
</feature>
<proteinExistence type="predicted"/>
<comment type="caution">
    <text evidence="1">The sequence shown here is derived from an EMBL/GenBank/DDBJ whole genome shotgun (WGS) entry which is preliminary data.</text>
</comment>
<evidence type="ECO:0000313" key="1">
    <source>
        <dbReference type="EMBL" id="CAG8718417.1"/>
    </source>
</evidence>
<accession>A0ACA9PVL1</accession>
<dbReference type="Proteomes" id="UP000789366">
    <property type="component" value="Unassembled WGS sequence"/>
</dbReference>
<keyword evidence="2" id="KW-1185">Reference proteome</keyword>
<gene>
    <name evidence="1" type="ORF">SPELUC_LOCUS12276</name>
</gene>
<dbReference type="EMBL" id="CAJVPW010028450">
    <property type="protein sequence ID" value="CAG8718417.1"/>
    <property type="molecule type" value="Genomic_DNA"/>
</dbReference>
<name>A0ACA9PVL1_9GLOM</name>
<reference evidence="1" key="1">
    <citation type="submission" date="2021-06" db="EMBL/GenBank/DDBJ databases">
        <authorList>
            <person name="Kallberg Y."/>
            <person name="Tangrot J."/>
            <person name="Rosling A."/>
        </authorList>
    </citation>
    <scope>NUCLEOTIDE SEQUENCE</scope>
    <source>
        <strain evidence="1">28 12/20/2015</strain>
    </source>
</reference>
<protein>
    <submittedName>
        <fullName evidence="1">3647_t:CDS:1</fullName>
    </submittedName>
</protein>
<sequence>KSPRRSFQYYIVKEGVYPPKSYRAYTRTPNQYPVPDNYMVETTYGKKEMMITCSINYFNEKPQYKIQFGLNENEYIYSNRSPTDAANAYLKAYYEKIA</sequence>
<organism evidence="1 2">
    <name type="scientific">Cetraspora pellucida</name>
    <dbReference type="NCBI Taxonomy" id="1433469"/>
    <lineage>
        <taxon>Eukaryota</taxon>
        <taxon>Fungi</taxon>
        <taxon>Fungi incertae sedis</taxon>
        <taxon>Mucoromycota</taxon>
        <taxon>Glomeromycotina</taxon>
        <taxon>Glomeromycetes</taxon>
        <taxon>Diversisporales</taxon>
        <taxon>Gigasporaceae</taxon>
        <taxon>Cetraspora</taxon>
    </lineage>
</organism>
<evidence type="ECO:0000313" key="2">
    <source>
        <dbReference type="Proteomes" id="UP000789366"/>
    </source>
</evidence>